<keyword evidence="6" id="KW-0378">Hydrolase</keyword>
<dbReference type="PANTHER" id="PTHR23240">
    <property type="entry name" value="DNA CROSS-LINK REPAIR PROTEIN PSO2/SNM1-RELATED"/>
    <property type="match status" value="1"/>
</dbReference>
<evidence type="ECO:0000256" key="11">
    <source>
        <dbReference type="ARBA" id="ARBA00039759"/>
    </source>
</evidence>
<keyword evidence="8" id="KW-0233">DNA recombination</keyword>
<keyword evidence="16" id="KW-1185">Reference proteome</keyword>
<dbReference type="GO" id="GO:0035312">
    <property type="term" value="F:5'-3' DNA exonuclease activity"/>
    <property type="evidence" value="ECO:0007669"/>
    <property type="project" value="TreeGrafter"/>
</dbReference>
<dbReference type="Pfam" id="PF07522">
    <property type="entry name" value="DRMBL"/>
    <property type="match status" value="1"/>
</dbReference>
<feature type="compositionally biased region" description="Polar residues" evidence="13">
    <location>
        <begin position="429"/>
        <end position="443"/>
    </location>
</feature>
<dbReference type="EMBL" id="NJET01000121">
    <property type="protein sequence ID" value="PHH60969.1"/>
    <property type="molecule type" value="Genomic_DNA"/>
</dbReference>
<evidence type="ECO:0000259" key="14">
    <source>
        <dbReference type="Pfam" id="PF07522"/>
    </source>
</evidence>
<evidence type="ECO:0000256" key="8">
    <source>
        <dbReference type="ARBA" id="ARBA00023172"/>
    </source>
</evidence>
<dbReference type="GO" id="GO:0005634">
    <property type="term" value="C:nucleus"/>
    <property type="evidence" value="ECO:0007669"/>
    <property type="project" value="UniProtKB-SubCell"/>
</dbReference>
<dbReference type="GO" id="GO:0003684">
    <property type="term" value="F:damaged DNA binding"/>
    <property type="evidence" value="ECO:0007669"/>
    <property type="project" value="TreeGrafter"/>
</dbReference>
<keyword evidence="7" id="KW-0269">Exonuclease</keyword>
<feature type="compositionally biased region" description="Low complexity" evidence="13">
    <location>
        <begin position="468"/>
        <end position="479"/>
    </location>
</feature>
<comment type="subcellular location">
    <subcellularLocation>
        <location evidence="1">Nucleus</location>
    </subcellularLocation>
</comment>
<comment type="similarity">
    <text evidence="2">Belongs to the DNA repair metallo-beta-lactamase (DRMBL) family.</text>
</comment>
<evidence type="ECO:0000256" key="12">
    <source>
        <dbReference type="ARBA" id="ARBA00042677"/>
    </source>
</evidence>
<evidence type="ECO:0000256" key="2">
    <source>
        <dbReference type="ARBA" id="ARBA00010304"/>
    </source>
</evidence>
<evidence type="ECO:0000256" key="9">
    <source>
        <dbReference type="ARBA" id="ARBA00023204"/>
    </source>
</evidence>
<keyword evidence="5" id="KW-0227">DNA damage</keyword>
<proteinExistence type="inferred from homology"/>
<sequence length="545" mass="59214">MLLRLERFECRVNYASGILEARRQTYKHLAKVLKPLPLDTPTLIQLGPSNHVQITLFDANHCPGAVMFLIEGGNKAILYTGDMRSEPWFINSLLRNPLLVEYTAQLKHLDTIYLDTTHTANVAFASKADGIAQLVSQVLQYPPHTVFYIHAYTYGYEDVWIALSKALNSPIHVDDYKLRIYSSLSHSHPPHQYHLSPSAASLTGYMAANTPRPGCLTTDTAVRLHSCESANKCAVASAPAVVHIHPIVARLPSGDDMPDKALETDLERRAELAVAPHQESVSRLEDILTSNGVSSSLPDETQKRAVQKALGHALSSGRNLLLSIDPLSLDSSHVDAAPTPMSTLLPATNPAPLPSIIKFPYSRHSSYPELCAFVQAFKPRDVWPCTANPQQWARQGLSIKSLFGAYCSNTDFAHDTLIQSLTHSYNSDACPSSPIPSQHSPLASPTPILSGDPNAQATPTPLDPIPAQSCSSPVSSQQSLKRKHDAIDDTSQQSSDSITSTIGPHHSLVRHDAYLSALASASGRQWWPVTLLSVDGGHAAADAEL</sequence>
<dbReference type="GO" id="GO:0006310">
    <property type="term" value="P:DNA recombination"/>
    <property type="evidence" value="ECO:0007669"/>
    <property type="project" value="UniProtKB-KW"/>
</dbReference>
<evidence type="ECO:0000256" key="4">
    <source>
        <dbReference type="ARBA" id="ARBA00022759"/>
    </source>
</evidence>
<dbReference type="AlphaFoldDB" id="A0A2C5X8A8"/>
<comment type="caution">
    <text evidence="15">The sequence shown here is derived from an EMBL/GenBank/DDBJ whole genome shotgun (WGS) entry which is preliminary data.</text>
</comment>
<dbReference type="GO" id="GO:0004519">
    <property type="term" value="F:endonuclease activity"/>
    <property type="evidence" value="ECO:0007669"/>
    <property type="project" value="UniProtKB-KW"/>
</dbReference>
<evidence type="ECO:0000256" key="3">
    <source>
        <dbReference type="ARBA" id="ARBA00022722"/>
    </source>
</evidence>
<dbReference type="GO" id="GO:0006303">
    <property type="term" value="P:double-strand break repair via nonhomologous end joining"/>
    <property type="evidence" value="ECO:0007669"/>
    <property type="project" value="TreeGrafter"/>
</dbReference>
<evidence type="ECO:0000256" key="1">
    <source>
        <dbReference type="ARBA" id="ARBA00004123"/>
    </source>
</evidence>
<dbReference type="OrthoDB" id="5561659at2759"/>
<feature type="domain" description="DNA repair metallo-beta-lactamase" evidence="14">
    <location>
        <begin position="356"/>
        <end position="386"/>
    </location>
</feature>
<evidence type="ECO:0000256" key="5">
    <source>
        <dbReference type="ARBA" id="ARBA00022763"/>
    </source>
</evidence>
<dbReference type="GO" id="GO:0000723">
    <property type="term" value="P:telomere maintenance"/>
    <property type="evidence" value="ECO:0007669"/>
    <property type="project" value="TreeGrafter"/>
</dbReference>
<protein>
    <recommendedName>
        <fullName evidence="11">Protein artemis</fullName>
    </recommendedName>
    <alternativeName>
        <fullName evidence="12">DNA cross-link repair 1C protein</fullName>
    </alternativeName>
</protein>
<dbReference type="InterPro" id="IPR036866">
    <property type="entry name" value="RibonucZ/Hydroxyglut_hydro"/>
</dbReference>
<dbReference type="Proteomes" id="UP000226192">
    <property type="component" value="Unassembled WGS sequence"/>
</dbReference>
<accession>A0A2C5X8A8</accession>
<evidence type="ECO:0000256" key="6">
    <source>
        <dbReference type="ARBA" id="ARBA00022801"/>
    </source>
</evidence>
<dbReference type="SUPFAM" id="SSF56281">
    <property type="entry name" value="Metallo-hydrolase/oxidoreductase"/>
    <property type="match status" value="1"/>
</dbReference>
<evidence type="ECO:0000313" key="15">
    <source>
        <dbReference type="EMBL" id="PHH60969.1"/>
    </source>
</evidence>
<dbReference type="STRING" id="1399860.A0A2C5X8A8"/>
<reference evidence="15 16" key="1">
    <citation type="submission" date="2017-06" db="EMBL/GenBank/DDBJ databases">
        <title>Ant-infecting Ophiocordyceps genomes reveal a high diversity of potential behavioral manipulation genes and a possible major role for enterotoxins.</title>
        <authorList>
            <person name="De Bekker C."/>
            <person name="Evans H.C."/>
            <person name="Brachmann A."/>
            <person name="Hughes D.P."/>
        </authorList>
    </citation>
    <scope>NUCLEOTIDE SEQUENCE [LARGE SCALE GENOMIC DNA]</scope>
    <source>
        <strain evidence="15 16">Map64</strain>
    </source>
</reference>
<name>A0A2C5X8A8_9HYPO</name>
<dbReference type="Gene3D" id="3.60.15.10">
    <property type="entry name" value="Ribonuclease Z/Hydroxyacylglutathione hydrolase-like"/>
    <property type="match status" value="1"/>
</dbReference>
<dbReference type="PANTHER" id="PTHR23240:SF8">
    <property type="entry name" value="PROTEIN ARTEMIS"/>
    <property type="match status" value="1"/>
</dbReference>
<keyword evidence="9" id="KW-0234">DNA repair</keyword>
<gene>
    <name evidence="15" type="ORF">CDD81_984</name>
</gene>
<keyword evidence="4" id="KW-0255">Endonuclease</keyword>
<keyword evidence="10" id="KW-0539">Nucleus</keyword>
<evidence type="ECO:0000313" key="16">
    <source>
        <dbReference type="Proteomes" id="UP000226192"/>
    </source>
</evidence>
<organism evidence="15 16">
    <name type="scientific">Ophiocordyceps australis</name>
    <dbReference type="NCBI Taxonomy" id="1399860"/>
    <lineage>
        <taxon>Eukaryota</taxon>
        <taxon>Fungi</taxon>
        <taxon>Dikarya</taxon>
        <taxon>Ascomycota</taxon>
        <taxon>Pezizomycotina</taxon>
        <taxon>Sordariomycetes</taxon>
        <taxon>Hypocreomycetidae</taxon>
        <taxon>Hypocreales</taxon>
        <taxon>Ophiocordycipitaceae</taxon>
        <taxon>Ophiocordyceps</taxon>
    </lineage>
</organism>
<evidence type="ECO:0000256" key="10">
    <source>
        <dbReference type="ARBA" id="ARBA00023242"/>
    </source>
</evidence>
<feature type="compositionally biased region" description="Low complexity" evidence="13">
    <location>
        <begin position="489"/>
        <end position="502"/>
    </location>
</feature>
<keyword evidence="3" id="KW-0540">Nuclease</keyword>
<evidence type="ECO:0000256" key="7">
    <source>
        <dbReference type="ARBA" id="ARBA00022839"/>
    </source>
</evidence>
<dbReference type="InterPro" id="IPR011084">
    <property type="entry name" value="DRMBL"/>
</dbReference>
<feature type="region of interest" description="Disordered" evidence="13">
    <location>
        <begin position="429"/>
        <end position="503"/>
    </location>
</feature>
<dbReference type="GO" id="GO:0036297">
    <property type="term" value="P:interstrand cross-link repair"/>
    <property type="evidence" value="ECO:0007669"/>
    <property type="project" value="TreeGrafter"/>
</dbReference>
<evidence type="ECO:0000256" key="13">
    <source>
        <dbReference type="SAM" id="MobiDB-lite"/>
    </source>
</evidence>